<accession>A0ABN9XYN6</accession>
<comment type="caution">
    <text evidence="3">The sequence shown here is derived from an EMBL/GenBank/DDBJ whole genome shotgun (WGS) entry which is preliminary data.</text>
</comment>
<evidence type="ECO:0000313" key="3">
    <source>
        <dbReference type="EMBL" id="CAK0905259.1"/>
    </source>
</evidence>
<name>A0ABN9XYN6_9DINO</name>
<keyword evidence="2" id="KW-0472">Membrane</keyword>
<feature type="coiled-coil region" evidence="1">
    <location>
        <begin position="180"/>
        <end position="214"/>
    </location>
</feature>
<keyword evidence="2" id="KW-1133">Transmembrane helix</keyword>
<keyword evidence="1" id="KW-0175">Coiled coil</keyword>
<protein>
    <submittedName>
        <fullName evidence="3">Uncharacterized protein</fullName>
    </submittedName>
</protein>
<dbReference type="EMBL" id="CAUYUJ010021526">
    <property type="protein sequence ID" value="CAK0905259.1"/>
    <property type="molecule type" value="Genomic_DNA"/>
</dbReference>
<evidence type="ECO:0000256" key="2">
    <source>
        <dbReference type="SAM" id="Phobius"/>
    </source>
</evidence>
<feature type="transmembrane region" description="Helical" evidence="2">
    <location>
        <begin position="54"/>
        <end position="73"/>
    </location>
</feature>
<keyword evidence="2" id="KW-0812">Transmembrane</keyword>
<evidence type="ECO:0000313" key="4">
    <source>
        <dbReference type="Proteomes" id="UP001189429"/>
    </source>
</evidence>
<feature type="transmembrane region" description="Helical" evidence="2">
    <location>
        <begin position="94"/>
        <end position="113"/>
    </location>
</feature>
<sequence length="259" mass="28806">MALPSVLVWYLFQMQAADESLVLEQRRSRAAEAPYSVGVAIEDPLPTLLKELLVTNPVVLVVLGCCAAIPILLSNAMVTLKTERGRMAQTHLTLTYLPMVLFQLGFLFVLSTVDFLDLPAFYLTGGVYLVSAPCLLTWFASPDAKNMEDMTRRDEQEAQKAYEAFTKETKDSVAAKNTEIVTKSEEKAKAEGALVEAKEERESVLLELEQLSNYNAELHQSCDFTTKNFELRQTARAEEIEALRQAKAILSGSDFSVEV</sequence>
<reference evidence="3" key="1">
    <citation type="submission" date="2023-10" db="EMBL/GenBank/DDBJ databases">
        <authorList>
            <person name="Chen Y."/>
            <person name="Shah S."/>
            <person name="Dougan E. K."/>
            <person name="Thang M."/>
            <person name="Chan C."/>
        </authorList>
    </citation>
    <scope>NUCLEOTIDE SEQUENCE [LARGE SCALE GENOMIC DNA]</scope>
</reference>
<proteinExistence type="predicted"/>
<evidence type="ECO:0000256" key="1">
    <source>
        <dbReference type="SAM" id="Coils"/>
    </source>
</evidence>
<organism evidence="3 4">
    <name type="scientific">Prorocentrum cordatum</name>
    <dbReference type="NCBI Taxonomy" id="2364126"/>
    <lineage>
        <taxon>Eukaryota</taxon>
        <taxon>Sar</taxon>
        <taxon>Alveolata</taxon>
        <taxon>Dinophyceae</taxon>
        <taxon>Prorocentrales</taxon>
        <taxon>Prorocentraceae</taxon>
        <taxon>Prorocentrum</taxon>
    </lineage>
</organism>
<dbReference type="Proteomes" id="UP001189429">
    <property type="component" value="Unassembled WGS sequence"/>
</dbReference>
<gene>
    <name evidence="3" type="ORF">PCOR1329_LOCUS81007</name>
</gene>
<keyword evidence="4" id="KW-1185">Reference proteome</keyword>
<feature type="transmembrane region" description="Helical" evidence="2">
    <location>
        <begin position="119"/>
        <end position="140"/>
    </location>
</feature>